<dbReference type="InterPro" id="IPR033480">
    <property type="entry name" value="sCache_2"/>
</dbReference>
<dbReference type="EMBL" id="CP001013">
    <property type="protein sequence ID" value="ACB36582.1"/>
    <property type="molecule type" value="Genomic_DNA"/>
</dbReference>
<dbReference type="GO" id="GO:0005886">
    <property type="term" value="C:plasma membrane"/>
    <property type="evidence" value="ECO:0007669"/>
    <property type="project" value="UniProtKB-SubCell"/>
</dbReference>
<dbReference type="InterPro" id="IPR051310">
    <property type="entry name" value="MCP_chemotaxis"/>
</dbReference>
<evidence type="ECO:0000256" key="9">
    <source>
        <dbReference type="SAM" id="Phobius"/>
    </source>
</evidence>
<feature type="transmembrane region" description="Helical" evidence="9">
    <location>
        <begin position="22"/>
        <end position="43"/>
    </location>
</feature>
<protein>
    <submittedName>
        <fullName evidence="11">Methyl-accepting chemotaxis sensory transducer</fullName>
    </submittedName>
</protein>
<dbReference type="InterPro" id="IPR004089">
    <property type="entry name" value="MCPsignal_dom"/>
</dbReference>
<name>B1Y0A3_LEPCP</name>
<dbReference type="Pfam" id="PF17200">
    <property type="entry name" value="sCache_2"/>
    <property type="match status" value="1"/>
</dbReference>
<keyword evidence="2" id="KW-1003">Cell membrane</keyword>
<keyword evidence="3" id="KW-0488">Methylation</keyword>
<dbReference type="eggNOG" id="COG4564">
    <property type="taxonomic scope" value="Bacteria"/>
</dbReference>
<feature type="transmembrane region" description="Helical" evidence="9">
    <location>
        <begin position="205"/>
        <end position="224"/>
    </location>
</feature>
<organism evidence="11 12">
    <name type="scientific">Leptothrix cholodnii (strain ATCC 51168 / LMG 8142 / SP-6)</name>
    <name type="common">Leptothrix discophora (strain SP-6)</name>
    <dbReference type="NCBI Taxonomy" id="395495"/>
    <lineage>
        <taxon>Bacteria</taxon>
        <taxon>Pseudomonadati</taxon>
        <taxon>Pseudomonadota</taxon>
        <taxon>Betaproteobacteria</taxon>
        <taxon>Burkholderiales</taxon>
        <taxon>Sphaerotilaceae</taxon>
        <taxon>Leptothrix</taxon>
    </lineage>
</organism>
<sequence precursor="true">MTLGDHRSIRQVSTPTSFRQRLQTLVAVSLLAVLAFSVATVWMTRDQITSGRKAVLVATVESAHSLVMSFHDQAKAGRMSDEQARAAAVAALRGIRYGNGDYVYVWSLEGVGVMHPIKPEWEGQMMIGKVKDGTGGDVIGALSAGMKASRDGTAFVETHFPRPGHTEPVAKLQFLKQVPDWNWMVGSGLYMDDVSAAVRTTTLQVGALAAAILLGIGAVCLWTYRGVLHQLGGEPALAAQVMSQVAQGQLDIAIPTAPAGSLMDDLRLMVQSLRGTVSQVRETSDSVNLAAGEIANGNADLGARTEQTAASLQRTASAMEQLVSTVRHTAESAGNANALAASAAAEAQRGGAAVTAVEHTMGEINQSSARMADIIGTIDGIAFQTNILALNAAVEAARAGEQGRGFAVVASEVRTLAQRSADAAKEIRQLITASIDKVTSGARQVGDAERTMRDIVDSVQRVSAIVSEISVASAQQSQGLCDVSGAVSQLEEMTQRNAALVEQSAAAAHSLHEQSHRLSAAISSFQVDRSLAPA</sequence>
<dbReference type="PANTHER" id="PTHR43531">
    <property type="entry name" value="PROTEIN ICFG"/>
    <property type="match status" value="1"/>
</dbReference>
<dbReference type="HOGENOM" id="CLU_000445_107_16_4"/>
<evidence type="ECO:0000313" key="11">
    <source>
        <dbReference type="EMBL" id="ACB36582.1"/>
    </source>
</evidence>
<dbReference type="InterPro" id="IPR004090">
    <property type="entry name" value="Chemotax_Me-accpt_rcpt"/>
</dbReference>
<evidence type="ECO:0000256" key="4">
    <source>
        <dbReference type="ARBA" id="ARBA00022692"/>
    </source>
</evidence>
<reference evidence="11 12" key="1">
    <citation type="submission" date="2008-03" db="EMBL/GenBank/DDBJ databases">
        <title>Complete sequence of Leptothrix cholodnii SP-6.</title>
        <authorList>
            <consortium name="US DOE Joint Genome Institute"/>
            <person name="Copeland A."/>
            <person name="Lucas S."/>
            <person name="Lapidus A."/>
            <person name="Glavina del Rio T."/>
            <person name="Dalin E."/>
            <person name="Tice H."/>
            <person name="Bruce D."/>
            <person name="Goodwin L."/>
            <person name="Pitluck S."/>
            <person name="Chertkov O."/>
            <person name="Brettin T."/>
            <person name="Detter J.C."/>
            <person name="Han C."/>
            <person name="Kuske C.R."/>
            <person name="Schmutz J."/>
            <person name="Larimer F."/>
            <person name="Land M."/>
            <person name="Hauser L."/>
            <person name="Kyrpides N."/>
            <person name="Lykidis A."/>
            <person name="Emerson D."/>
            <person name="Richardson P."/>
        </authorList>
    </citation>
    <scope>NUCLEOTIDE SEQUENCE [LARGE SCALE GENOMIC DNA]</scope>
    <source>
        <strain evidence="12">ATCC 51168 / LMG 8142 / SP-6</strain>
    </source>
</reference>
<dbReference type="CDD" id="cd11386">
    <property type="entry name" value="MCP_signal"/>
    <property type="match status" value="1"/>
</dbReference>
<evidence type="ECO:0000256" key="8">
    <source>
        <dbReference type="PROSITE-ProRule" id="PRU00284"/>
    </source>
</evidence>
<dbReference type="Pfam" id="PF00015">
    <property type="entry name" value="MCPsignal"/>
    <property type="match status" value="1"/>
</dbReference>
<dbReference type="Proteomes" id="UP000001693">
    <property type="component" value="Chromosome"/>
</dbReference>
<dbReference type="PROSITE" id="PS50111">
    <property type="entry name" value="CHEMOTAXIS_TRANSDUC_2"/>
    <property type="match status" value="1"/>
</dbReference>
<evidence type="ECO:0000256" key="1">
    <source>
        <dbReference type="ARBA" id="ARBA00004651"/>
    </source>
</evidence>
<evidence type="ECO:0000256" key="7">
    <source>
        <dbReference type="ARBA" id="ARBA00029447"/>
    </source>
</evidence>
<keyword evidence="5 9" id="KW-1133">Transmembrane helix</keyword>
<dbReference type="PRINTS" id="PR00260">
    <property type="entry name" value="CHEMTRNSDUCR"/>
</dbReference>
<dbReference type="FunFam" id="1.10.287.950:FF:000001">
    <property type="entry name" value="Methyl-accepting chemotaxis sensory transducer"/>
    <property type="match status" value="1"/>
</dbReference>
<gene>
    <name evidence="11" type="ordered locus">Lcho_4331</name>
</gene>
<comment type="subcellular location">
    <subcellularLocation>
        <location evidence="1">Cell membrane</location>
        <topology evidence="1">Multi-pass membrane protein</topology>
    </subcellularLocation>
</comment>
<dbReference type="Gene3D" id="3.30.450.20">
    <property type="entry name" value="PAS domain"/>
    <property type="match status" value="1"/>
</dbReference>
<evidence type="ECO:0000256" key="2">
    <source>
        <dbReference type="ARBA" id="ARBA00022475"/>
    </source>
</evidence>
<proteinExistence type="inferred from homology"/>
<comment type="similarity">
    <text evidence="7">Belongs to the methyl-accepting chemotaxis (MCP) protein family.</text>
</comment>
<dbReference type="eggNOG" id="COG0840">
    <property type="taxonomic scope" value="Bacteria"/>
</dbReference>
<keyword evidence="8" id="KW-0807">Transducer</keyword>
<dbReference type="PANTHER" id="PTHR43531:SF14">
    <property type="entry name" value="METHYL-ACCEPTING CHEMOTAXIS PROTEIN I-RELATED"/>
    <property type="match status" value="1"/>
</dbReference>
<dbReference type="SUPFAM" id="SSF58104">
    <property type="entry name" value="Methyl-accepting chemotaxis protein (MCP) signaling domain"/>
    <property type="match status" value="1"/>
</dbReference>
<dbReference type="GO" id="GO:0004888">
    <property type="term" value="F:transmembrane signaling receptor activity"/>
    <property type="evidence" value="ECO:0007669"/>
    <property type="project" value="InterPro"/>
</dbReference>
<evidence type="ECO:0000256" key="6">
    <source>
        <dbReference type="ARBA" id="ARBA00023136"/>
    </source>
</evidence>
<evidence type="ECO:0000256" key="3">
    <source>
        <dbReference type="ARBA" id="ARBA00022481"/>
    </source>
</evidence>
<accession>B1Y0A3</accession>
<keyword evidence="4 9" id="KW-0812">Transmembrane</keyword>
<keyword evidence="6 9" id="KW-0472">Membrane</keyword>
<dbReference type="AlphaFoldDB" id="B1Y0A3"/>
<dbReference type="SMART" id="SM01049">
    <property type="entry name" value="Cache_2"/>
    <property type="match status" value="1"/>
</dbReference>
<evidence type="ECO:0000259" key="10">
    <source>
        <dbReference type="PROSITE" id="PS50111"/>
    </source>
</evidence>
<dbReference type="GO" id="GO:0006935">
    <property type="term" value="P:chemotaxis"/>
    <property type="evidence" value="ECO:0007669"/>
    <property type="project" value="InterPro"/>
</dbReference>
<evidence type="ECO:0000313" key="12">
    <source>
        <dbReference type="Proteomes" id="UP000001693"/>
    </source>
</evidence>
<keyword evidence="12" id="KW-1185">Reference proteome</keyword>
<dbReference type="KEGG" id="lch:Lcho_4331"/>
<dbReference type="GO" id="GO:0007165">
    <property type="term" value="P:signal transduction"/>
    <property type="evidence" value="ECO:0007669"/>
    <property type="project" value="UniProtKB-KW"/>
</dbReference>
<evidence type="ECO:0000256" key="5">
    <source>
        <dbReference type="ARBA" id="ARBA00022989"/>
    </source>
</evidence>
<dbReference type="SMART" id="SM00283">
    <property type="entry name" value="MA"/>
    <property type="match status" value="1"/>
</dbReference>
<dbReference type="Gene3D" id="1.10.287.950">
    <property type="entry name" value="Methyl-accepting chemotaxis protein"/>
    <property type="match status" value="1"/>
</dbReference>
<dbReference type="STRING" id="395495.Lcho_4331"/>
<feature type="domain" description="Methyl-accepting transducer" evidence="10">
    <location>
        <begin position="283"/>
        <end position="512"/>
    </location>
</feature>